<evidence type="ECO:0000256" key="1">
    <source>
        <dbReference type="ARBA" id="ARBA00004123"/>
    </source>
</evidence>
<dbReference type="InterPro" id="IPR003441">
    <property type="entry name" value="NAC-dom"/>
</dbReference>
<dbReference type="Gramene" id="LPERR01G08530.1">
    <property type="protein sequence ID" value="LPERR01G08530.1"/>
    <property type="gene ID" value="LPERR01G08530"/>
</dbReference>
<dbReference type="PROSITE" id="PS51005">
    <property type="entry name" value="NAC"/>
    <property type="match status" value="1"/>
</dbReference>
<protein>
    <recommendedName>
        <fullName evidence="6">NAC domain-containing protein</fullName>
    </recommendedName>
</protein>
<proteinExistence type="predicted"/>
<evidence type="ECO:0000256" key="5">
    <source>
        <dbReference type="ARBA" id="ARBA00023242"/>
    </source>
</evidence>
<sequence length="305" mass="32580">MEIGFVLGGCRLPPGFRFQPTDQEIIVHYLRKKIAGEATSIVADFDIYKFEPWDLPAKAVFGEDEWFFFSPRDRKYPNGVRPNRTAGSGYWKATGTDKPILASNGAHCLGVKKALVFYQGRSPRGTKTDWLDDWVLCRVRKKGGALTPETDETSTSISHAAVAPAISYPAGKDTGEQLVQVPIAASFGVSGGVDDYWSAADGQLLLMHYLQSGGGGGSGHHAAGSVTGEMPAAGHGESAPHALVPSVLETIKRNLSFQAIDDDVYGLLQPSSKRANCTKGGGGGDEEQLSPATSFTVSEADELFI</sequence>
<organism evidence="7 8">
    <name type="scientific">Leersia perrieri</name>
    <dbReference type="NCBI Taxonomy" id="77586"/>
    <lineage>
        <taxon>Eukaryota</taxon>
        <taxon>Viridiplantae</taxon>
        <taxon>Streptophyta</taxon>
        <taxon>Embryophyta</taxon>
        <taxon>Tracheophyta</taxon>
        <taxon>Spermatophyta</taxon>
        <taxon>Magnoliopsida</taxon>
        <taxon>Liliopsida</taxon>
        <taxon>Poales</taxon>
        <taxon>Poaceae</taxon>
        <taxon>BOP clade</taxon>
        <taxon>Oryzoideae</taxon>
        <taxon>Oryzeae</taxon>
        <taxon>Oryzinae</taxon>
        <taxon>Leersia</taxon>
    </lineage>
</organism>
<name>A0A0D9UYX4_9ORYZ</name>
<dbReference type="eggNOG" id="ENOG502QU0A">
    <property type="taxonomic scope" value="Eukaryota"/>
</dbReference>
<reference evidence="7 8" key="1">
    <citation type="submission" date="2012-08" db="EMBL/GenBank/DDBJ databases">
        <title>Oryza genome evolution.</title>
        <authorList>
            <person name="Wing R.A."/>
        </authorList>
    </citation>
    <scope>NUCLEOTIDE SEQUENCE</scope>
</reference>
<dbReference type="Pfam" id="PF02365">
    <property type="entry name" value="NAM"/>
    <property type="match status" value="1"/>
</dbReference>
<dbReference type="HOGENOM" id="CLU_035664_8_5_1"/>
<reference evidence="7" key="3">
    <citation type="submission" date="2015-04" db="UniProtKB">
        <authorList>
            <consortium name="EnsemblPlants"/>
        </authorList>
    </citation>
    <scope>IDENTIFICATION</scope>
</reference>
<dbReference type="GO" id="GO:0003677">
    <property type="term" value="F:DNA binding"/>
    <property type="evidence" value="ECO:0007669"/>
    <property type="project" value="UniProtKB-KW"/>
</dbReference>
<evidence type="ECO:0000313" key="7">
    <source>
        <dbReference type="EnsemblPlants" id="LPERR01G08530.1"/>
    </source>
</evidence>
<evidence type="ECO:0000259" key="6">
    <source>
        <dbReference type="PROSITE" id="PS51005"/>
    </source>
</evidence>
<dbReference type="PANTHER" id="PTHR31744">
    <property type="entry name" value="PROTEIN CUP-SHAPED COTYLEDON 2-RELATED"/>
    <property type="match status" value="1"/>
</dbReference>
<dbReference type="GO" id="GO:0005634">
    <property type="term" value="C:nucleus"/>
    <property type="evidence" value="ECO:0007669"/>
    <property type="project" value="UniProtKB-SubCell"/>
</dbReference>
<keyword evidence="5" id="KW-0539">Nucleus</keyword>
<keyword evidence="2" id="KW-0805">Transcription regulation</keyword>
<dbReference type="InterPro" id="IPR036093">
    <property type="entry name" value="NAC_dom_sf"/>
</dbReference>
<comment type="subcellular location">
    <subcellularLocation>
        <location evidence="1">Nucleus</location>
    </subcellularLocation>
</comment>
<evidence type="ECO:0000256" key="4">
    <source>
        <dbReference type="ARBA" id="ARBA00023163"/>
    </source>
</evidence>
<keyword evidence="4" id="KW-0804">Transcription</keyword>
<dbReference type="Gene3D" id="2.170.150.80">
    <property type="entry name" value="NAC domain"/>
    <property type="match status" value="1"/>
</dbReference>
<evidence type="ECO:0000256" key="3">
    <source>
        <dbReference type="ARBA" id="ARBA00023125"/>
    </source>
</evidence>
<dbReference type="SUPFAM" id="SSF101941">
    <property type="entry name" value="NAC domain"/>
    <property type="match status" value="1"/>
</dbReference>
<keyword evidence="8" id="KW-1185">Reference proteome</keyword>
<evidence type="ECO:0000256" key="2">
    <source>
        <dbReference type="ARBA" id="ARBA00023015"/>
    </source>
</evidence>
<feature type="domain" description="NAC" evidence="6">
    <location>
        <begin position="12"/>
        <end position="160"/>
    </location>
</feature>
<dbReference type="GO" id="GO:0006355">
    <property type="term" value="P:regulation of DNA-templated transcription"/>
    <property type="evidence" value="ECO:0007669"/>
    <property type="project" value="InterPro"/>
</dbReference>
<dbReference type="AlphaFoldDB" id="A0A0D9UYX4"/>
<dbReference type="Proteomes" id="UP000032180">
    <property type="component" value="Chromosome 1"/>
</dbReference>
<dbReference type="STRING" id="77586.A0A0D9UYX4"/>
<dbReference type="EnsemblPlants" id="LPERR01G08530.1">
    <property type="protein sequence ID" value="LPERR01G08530.1"/>
    <property type="gene ID" value="LPERR01G08530"/>
</dbReference>
<reference evidence="8" key="2">
    <citation type="submission" date="2013-12" db="EMBL/GenBank/DDBJ databases">
        <authorList>
            <person name="Yu Y."/>
            <person name="Lee S."/>
            <person name="de Baynast K."/>
            <person name="Wissotski M."/>
            <person name="Liu L."/>
            <person name="Talag J."/>
            <person name="Goicoechea J."/>
            <person name="Angelova A."/>
            <person name="Jetty R."/>
            <person name="Kudrna D."/>
            <person name="Golser W."/>
            <person name="Rivera L."/>
            <person name="Zhang J."/>
            <person name="Wing R."/>
        </authorList>
    </citation>
    <scope>NUCLEOTIDE SEQUENCE</scope>
</reference>
<keyword evidence="3" id="KW-0238">DNA-binding</keyword>
<evidence type="ECO:0000313" key="8">
    <source>
        <dbReference type="Proteomes" id="UP000032180"/>
    </source>
</evidence>
<dbReference type="PANTHER" id="PTHR31744:SF233">
    <property type="entry name" value="NAC DOMAIN-CONTAINING PROTEIN 72-LIKE"/>
    <property type="match status" value="1"/>
</dbReference>
<accession>A0A0D9UYX4</accession>